<dbReference type="GO" id="GO:0005634">
    <property type="term" value="C:nucleus"/>
    <property type="evidence" value="ECO:0007669"/>
    <property type="project" value="TreeGrafter"/>
</dbReference>
<dbReference type="OrthoDB" id="10252707at2759"/>
<dbReference type="PANTHER" id="PTHR12412:SF2">
    <property type="entry name" value="NUCLEAR CAP-BINDING PROTEIN SUBUNIT 1"/>
    <property type="match status" value="1"/>
</dbReference>
<dbReference type="Pfam" id="PF09088">
    <property type="entry name" value="MIF4G_like"/>
    <property type="match status" value="1"/>
</dbReference>
<dbReference type="InterPro" id="IPR015172">
    <property type="entry name" value="MIF4G-like_typ-1"/>
</dbReference>
<evidence type="ECO:0000259" key="3">
    <source>
        <dbReference type="Pfam" id="PF09090"/>
    </source>
</evidence>
<dbReference type="EMBL" id="KN832885">
    <property type="protein sequence ID" value="KIM95909.1"/>
    <property type="molecule type" value="Genomic_DNA"/>
</dbReference>
<dbReference type="FunFam" id="1.25.40.180:FF:000045">
    <property type="entry name" value="snRNA cap binding complex subunit (Gcr3), putative"/>
    <property type="match status" value="1"/>
</dbReference>
<dbReference type="GO" id="GO:0000184">
    <property type="term" value="P:nuclear-transcribed mRNA catabolic process, nonsense-mediated decay"/>
    <property type="evidence" value="ECO:0007669"/>
    <property type="project" value="TreeGrafter"/>
</dbReference>
<reference evidence="4 5" key="1">
    <citation type="submission" date="2014-04" db="EMBL/GenBank/DDBJ databases">
        <authorList>
            <consortium name="DOE Joint Genome Institute"/>
            <person name="Kuo A."/>
            <person name="Martino E."/>
            <person name="Perotto S."/>
            <person name="Kohler A."/>
            <person name="Nagy L.G."/>
            <person name="Floudas D."/>
            <person name="Copeland A."/>
            <person name="Barry K.W."/>
            <person name="Cichocki N."/>
            <person name="Veneault-Fourrey C."/>
            <person name="LaButti K."/>
            <person name="Lindquist E.A."/>
            <person name="Lipzen A."/>
            <person name="Lundell T."/>
            <person name="Morin E."/>
            <person name="Murat C."/>
            <person name="Sun H."/>
            <person name="Tunlid A."/>
            <person name="Henrissat B."/>
            <person name="Grigoriev I.V."/>
            <person name="Hibbett D.S."/>
            <person name="Martin F."/>
            <person name="Nordberg H.P."/>
            <person name="Cantor M.N."/>
            <person name="Hua S.X."/>
        </authorList>
    </citation>
    <scope>NUCLEOTIDE SEQUENCE [LARGE SCALE GENOMIC DNA]</scope>
    <source>
        <strain evidence="4 5">Zn</strain>
    </source>
</reference>
<name>A0A0C3GXC8_OIDMZ</name>
<dbReference type="HOGENOM" id="CLU_013816_0_0_1"/>
<dbReference type="InParanoid" id="A0A0C3GXC8"/>
<dbReference type="Pfam" id="PF09090">
    <property type="entry name" value="MIF4G_like_2"/>
    <property type="match status" value="1"/>
</dbReference>
<dbReference type="Proteomes" id="UP000054321">
    <property type="component" value="Unassembled WGS sequence"/>
</dbReference>
<dbReference type="PANTHER" id="PTHR12412">
    <property type="entry name" value="CAP BINDING PROTEIN"/>
    <property type="match status" value="1"/>
</dbReference>
<feature type="region of interest" description="Disordered" evidence="1">
    <location>
        <begin position="780"/>
        <end position="814"/>
    </location>
</feature>
<evidence type="ECO:0000259" key="2">
    <source>
        <dbReference type="Pfam" id="PF09088"/>
    </source>
</evidence>
<dbReference type="STRING" id="913774.A0A0C3GXC8"/>
<dbReference type="FunCoup" id="A0A0C3GXC8">
    <property type="interactions" value="975"/>
</dbReference>
<dbReference type="InterPro" id="IPR015174">
    <property type="entry name" value="MIF4G-like_typ-2"/>
</dbReference>
<dbReference type="AlphaFoldDB" id="A0A0C3GXC8"/>
<dbReference type="GO" id="GO:0006406">
    <property type="term" value="P:mRNA export from nucleus"/>
    <property type="evidence" value="ECO:0007669"/>
    <property type="project" value="InterPro"/>
</dbReference>
<dbReference type="Gene3D" id="1.25.40.180">
    <property type="match status" value="3"/>
</dbReference>
<organism evidence="4 5">
    <name type="scientific">Oidiodendron maius (strain Zn)</name>
    <dbReference type="NCBI Taxonomy" id="913774"/>
    <lineage>
        <taxon>Eukaryota</taxon>
        <taxon>Fungi</taxon>
        <taxon>Dikarya</taxon>
        <taxon>Ascomycota</taxon>
        <taxon>Pezizomycotina</taxon>
        <taxon>Leotiomycetes</taxon>
        <taxon>Leotiomycetes incertae sedis</taxon>
        <taxon>Myxotrichaceae</taxon>
        <taxon>Oidiodendron</taxon>
    </lineage>
</organism>
<reference evidence="5" key="2">
    <citation type="submission" date="2015-01" db="EMBL/GenBank/DDBJ databases">
        <title>Evolutionary Origins and Diversification of the Mycorrhizal Mutualists.</title>
        <authorList>
            <consortium name="DOE Joint Genome Institute"/>
            <consortium name="Mycorrhizal Genomics Consortium"/>
            <person name="Kohler A."/>
            <person name="Kuo A."/>
            <person name="Nagy L.G."/>
            <person name="Floudas D."/>
            <person name="Copeland A."/>
            <person name="Barry K.W."/>
            <person name="Cichocki N."/>
            <person name="Veneault-Fourrey C."/>
            <person name="LaButti K."/>
            <person name="Lindquist E.A."/>
            <person name="Lipzen A."/>
            <person name="Lundell T."/>
            <person name="Morin E."/>
            <person name="Murat C."/>
            <person name="Riley R."/>
            <person name="Ohm R."/>
            <person name="Sun H."/>
            <person name="Tunlid A."/>
            <person name="Henrissat B."/>
            <person name="Grigoriev I.V."/>
            <person name="Hibbett D.S."/>
            <person name="Martin F."/>
        </authorList>
    </citation>
    <scope>NUCLEOTIDE SEQUENCE [LARGE SCALE GENOMIC DNA]</scope>
    <source>
        <strain evidence="5">Zn</strain>
    </source>
</reference>
<gene>
    <name evidence="4" type="ORF">OIDMADRAFT_106079</name>
</gene>
<proteinExistence type="predicted"/>
<accession>A0A0C3GXC8</accession>
<feature type="domain" description="MIF4G-like type 2" evidence="3">
    <location>
        <begin position="524"/>
        <end position="770"/>
    </location>
</feature>
<evidence type="ECO:0008006" key="6">
    <source>
        <dbReference type="Google" id="ProtNLM"/>
    </source>
</evidence>
<dbReference type="InterPro" id="IPR027159">
    <property type="entry name" value="CBP80"/>
</dbReference>
<keyword evidence="5" id="KW-1185">Reference proteome</keyword>
<protein>
    <recommendedName>
        <fullName evidence="6">MIF4G domain-containing protein</fullName>
    </recommendedName>
</protein>
<evidence type="ECO:0000256" key="1">
    <source>
        <dbReference type="SAM" id="MobiDB-lite"/>
    </source>
</evidence>
<dbReference type="GO" id="GO:0003729">
    <property type="term" value="F:mRNA binding"/>
    <property type="evidence" value="ECO:0007669"/>
    <property type="project" value="TreeGrafter"/>
</dbReference>
<dbReference type="FunFam" id="1.25.40.180:FF:000035">
    <property type="entry name" value="snRNA cap binding complex subunit (Gcr3)"/>
    <property type="match status" value="1"/>
</dbReference>
<dbReference type="InterPro" id="IPR016024">
    <property type="entry name" value="ARM-type_fold"/>
</dbReference>
<dbReference type="GO" id="GO:0000339">
    <property type="term" value="F:RNA cap binding"/>
    <property type="evidence" value="ECO:0007669"/>
    <property type="project" value="InterPro"/>
</dbReference>
<feature type="region of interest" description="Disordered" evidence="1">
    <location>
        <begin position="1"/>
        <end position="44"/>
    </location>
</feature>
<dbReference type="SUPFAM" id="SSF48371">
    <property type="entry name" value="ARM repeat"/>
    <property type="match status" value="3"/>
</dbReference>
<dbReference type="GO" id="GO:0005846">
    <property type="term" value="C:nuclear cap binding complex"/>
    <property type="evidence" value="ECO:0007669"/>
    <property type="project" value="InterPro"/>
</dbReference>
<evidence type="ECO:0000313" key="4">
    <source>
        <dbReference type="EMBL" id="KIM95909.1"/>
    </source>
</evidence>
<sequence>MADYDSRPRGGRPGGGYNSRKRRYRDEDDFPSRPQRRRYSDPPGAKLRKQLLGIAESPLKRVEDEIVAIARTAHEFCSSDPEIREEFVALVAQLVLEQPFKIPFVAAVVLVLNTIEGGNVIVAEVVSRVAGLVQTGVKEGRWRDVKCGLKFLGGLQGVLGGEGVWVVLEDVLGKAVDLQTERGEETIGPELVKIILFTIPYIMASSSTDSQQKAASMIENTDIIAGEPHVLQSLVDPYPGDGKSEAASTDGVLGLLQKQLQAEAAMGWPLYPNALENAPKHDLPPITIPDTVNPGPRALFPELYFSVYANQELETVPPTSSIASCLLRDALVDTINVLDYNRNAASRFLIDLDCYFAPGTFVKRATPFDRLRDIEEGKSTWKPEDVAVDAVFSQLFQLPTPEHKLVYYHSVLTEACKIAPAAIAPSLGRAIRYLYRNIDSMDLDLSYRFMDWFSHHLSNFGFTWKWTEWIDDVSLSNLEPKKAFIQGALDKEIRLSFAQRIKGTLPAPYQELITEEKEKDTPDFKYNDESLPFSHEGKEIMALIRKKGSEDDIQPIIEQIHSQAIDMRLPDPIALSTDAYMTSICYIGSKSLSHVLSCIERCKDRLLSLGTAHPAGRRQIIDSVMGYWKDQPGIGVNIVDKLLNYTILSPESVIDWALSRNGSRLAEAYVFEMVAATVGKVTGRVRQVVLAATARGLSEEQKMILKQTMETERTAMRELFQVMEDALVGWASGAKDQQVESGDMSSEDAMVRRWGERWLRVFRRRFAVEEAWYLEAVKERPEGEGMDVDGDANPAQGAEGNGTAGEGDLGEGIE</sequence>
<evidence type="ECO:0000313" key="5">
    <source>
        <dbReference type="Proteomes" id="UP000054321"/>
    </source>
</evidence>
<feature type="domain" description="MIF4G-like type 1" evidence="2">
    <location>
        <begin position="317"/>
        <end position="506"/>
    </location>
</feature>